<feature type="compositionally biased region" description="Pro residues" evidence="1">
    <location>
        <begin position="1"/>
        <end position="11"/>
    </location>
</feature>
<organism evidence="3 4">
    <name type="scientific">Roseicella aquatilis</name>
    <dbReference type="NCBI Taxonomy" id="2527868"/>
    <lineage>
        <taxon>Bacteria</taxon>
        <taxon>Pseudomonadati</taxon>
        <taxon>Pseudomonadota</taxon>
        <taxon>Alphaproteobacteria</taxon>
        <taxon>Acetobacterales</taxon>
        <taxon>Roseomonadaceae</taxon>
        <taxon>Roseicella</taxon>
    </lineage>
</organism>
<evidence type="ECO:0000256" key="1">
    <source>
        <dbReference type="SAM" id="MobiDB-lite"/>
    </source>
</evidence>
<dbReference type="InterPro" id="IPR036365">
    <property type="entry name" value="PGBD-like_sf"/>
</dbReference>
<dbReference type="Proteomes" id="UP000295023">
    <property type="component" value="Unassembled WGS sequence"/>
</dbReference>
<proteinExistence type="predicted"/>
<feature type="domain" description="Peptidoglycan binding-like" evidence="2">
    <location>
        <begin position="176"/>
        <end position="229"/>
    </location>
</feature>
<dbReference type="AlphaFoldDB" id="A0A4R4DQR4"/>
<reference evidence="3 4" key="1">
    <citation type="submission" date="2019-03" db="EMBL/GenBank/DDBJ databases">
        <title>Paracraurococcus aquatilis NE82 genome sequence.</title>
        <authorList>
            <person name="Zhao Y."/>
            <person name="Du Z."/>
        </authorList>
    </citation>
    <scope>NUCLEOTIDE SEQUENCE [LARGE SCALE GENOMIC DNA]</scope>
    <source>
        <strain evidence="3 4">NE82</strain>
    </source>
</reference>
<gene>
    <name evidence="3" type="ORF">EXY23_07435</name>
</gene>
<feature type="domain" description="Peptidoglycan binding-like" evidence="2">
    <location>
        <begin position="92"/>
        <end position="145"/>
    </location>
</feature>
<sequence length="243" mass="24857">MPCPPPGPSAPSIPSSAQPSLAAAPHHSRFGAEPRGFSRVPDVSEPDGKGSAMRGRMGSWLAPLLVAGLLSAPVLAQQAPSLLYTQPLAPAAVTAVQEKLRAAGAYTGKADGIWGPDSQAALERYQATHGLVPSTQLNPATAATLGLSPSELLAAGPGAGPAPGTPAAMATEPLNQAAVRNIQQRLKALDFYRGEVDGLWGASTQSAIERFQQGRGLQATGQMNPVTARELGLDPSNLAAPVR</sequence>
<dbReference type="EMBL" id="SKBM01000005">
    <property type="protein sequence ID" value="TCZ64469.1"/>
    <property type="molecule type" value="Genomic_DNA"/>
</dbReference>
<name>A0A4R4DQR4_9PROT</name>
<evidence type="ECO:0000313" key="4">
    <source>
        <dbReference type="Proteomes" id="UP000295023"/>
    </source>
</evidence>
<dbReference type="InterPro" id="IPR002477">
    <property type="entry name" value="Peptidoglycan-bd-like"/>
</dbReference>
<dbReference type="InterPro" id="IPR036366">
    <property type="entry name" value="PGBDSf"/>
</dbReference>
<feature type="region of interest" description="Disordered" evidence="1">
    <location>
        <begin position="1"/>
        <end position="54"/>
    </location>
</feature>
<evidence type="ECO:0000259" key="2">
    <source>
        <dbReference type="Pfam" id="PF01471"/>
    </source>
</evidence>
<feature type="compositionally biased region" description="Low complexity" evidence="1">
    <location>
        <begin position="12"/>
        <end position="25"/>
    </location>
</feature>
<keyword evidence="4" id="KW-1185">Reference proteome</keyword>
<protein>
    <recommendedName>
        <fullName evidence="2">Peptidoglycan binding-like domain-containing protein</fullName>
    </recommendedName>
</protein>
<comment type="caution">
    <text evidence="3">The sequence shown here is derived from an EMBL/GenBank/DDBJ whole genome shotgun (WGS) entry which is preliminary data.</text>
</comment>
<dbReference type="OrthoDB" id="7283865at2"/>
<dbReference type="Gene3D" id="1.10.101.10">
    <property type="entry name" value="PGBD-like superfamily/PGBD"/>
    <property type="match status" value="2"/>
</dbReference>
<evidence type="ECO:0000313" key="3">
    <source>
        <dbReference type="EMBL" id="TCZ64469.1"/>
    </source>
</evidence>
<dbReference type="Pfam" id="PF01471">
    <property type="entry name" value="PG_binding_1"/>
    <property type="match status" value="2"/>
</dbReference>
<dbReference type="SUPFAM" id="SSF47090">
    <property type="entry name" value="PGBD-like"/>
    <property type="match status" value="2"/>
</dbReference>
<accession>A0A4R4DQR4</accession>